<accession>A0A3S5BXB4</accession>
<protein>
    <submittedName>
        <fullName evidence="1">Uncharacterized protein</fullName>
    </submittedName>
</protein>
<dbReference type="Proteomes" id="UP000784294">
    <property type="component" value="Unassembled WGS sequence"/>
</dbReference>
<gene>
    <name evidence="1" type="ORF">PXEA_LOCUS16267</name>
</gene>
<reference evidence="1" key="1">
    <citation type="submission" date="2018-11" db="EMBL/GenBank/DDBJ databases">
        <authorList>
            <consortium name="Pathogen Informatics"/>
        </authorList>
    </citation>
    <scope>NUCLEOTIDE SEQUENCE</scope>
</reference>
<keyword evidence="2" id="KW-1185">Reference proteome</keyword>
<dbReference type="EMBL" id="CAAALY010058608">
    <property type="protein sequence ID" value="VEL22827.1"/>
    <property type="molecule type" value="Genomic_DNA"/>
</dbReference>
<sequence length="97" mass="10593">MCPLPDSKPQAATATGDVELADLPALVEPHCLVLILRPGAPQCTEQVVQADHAIQLYRCDIAADSVTDSLCSAYWADRVGQGVRKNKTRKHAYLIHR</sequence>
<evidence type="ECO:0000313" key="2">
    <source>
        <dbReference type="Proteomes" id="UP000784294"/>
    </source>
</evidence>
<organism evidence="1 2">
    <name type="scientific">Protopolystoma xenopodis</name>
    <dbReference type="NCBI Taxonomy" id="117903"/>
    <lineage>
        <taxon>Eukaryota</taxon>
        <taxon>Metazoa</taxon>
        <taxon>Spiralia</taxon>
        <taxon>Lophotrochozoa</taxon>
        <taxon>Platyhelminthes</taxon>
        <taxon>Monogenea</taxon>
        <taxon>Polyopisthocotylea</taxon>
        <taxon>Polystomatidea</taxon>
        <taxon>Polystomatidae</taxon>
        <taxon>Protopolystoma</taxon>
    </lineage>
</organism>
<comment type="caution">
    <text evidence="1">The sequence shown here is derived from an EMBL/GenBank/DDBJ whole genome shotgun (WGS) entry which is preliminary data.</text>
</comment>
<name>A0A3S5BXB4_9PLAT</name>
<evidence type="ECO:0000313" key="1">
    <source>
        <dbReference type="EMBL" id="VEL22827.1"/>
    </source>
</evidence>
<dbReference type="AlphaFoldDB" id="A0A3S5BXB4"/>
<proteinExistence type="predicted"/>